<dbReference type="GO" id="GO:0003723">
    <property type="term" value="F:RNA binding"/>
    <property type="evidence" value="ECO:0007669"/>
    <property type="project" value="TreeGrafter"/>
</dbReference>
<keyword evidence="3" id="KW-1185">Reference proteome</keyword>
<dbReference type="HOGENOM" id="CLU_510362_0_0_1"/>
<dbReference type="GO" id="GO:0005829">
    <property type="term" value="C:cytosol"/>
    <property type="evidence" value="ECO:0007669"/>
    <property type="project" value="TreeGrafter"/>
</dbReference>
<dbReference type="Gramene" id="LPERR02G07530.1">
    <property type="protein sequence ID" value="LPERR02G07530.1"/>
    <property type="gene ID" value="LPERR02G07530"/>
</dbReference>
<dbReference type="Proteomes" id="UP000032180">
    <property type="component" value="Chromosome 2"/>
</dbReference>
<dbReference type="EnsemblPlants" id="LPERR02G07530.1">
    <property type="protein sequence ID" value="LPERR02G07530.1"/>
    <property type="gene ID" value="LPERR02G07530"/>
</dbReference>
<organism evidence="2 3">
    <name type="scientific">Leersia perrieri</name>
    <dbReference type="NCBI Taxonomy" id="77586"/>
    <lineage>
        <taxon>Eukaryota</taxon>
        <taxon>Viridiplantae</taxon>
        <taxon>Streptophyta</taxon>
        <taxon>Embryophyta</taxon>
        <taxon>Tracheophyta</taxon>
        <taxon>Spermatophyta</taxon>
        <taxon>Magnoliopsida</taxon>
        <taxon>Liliopsida</taxon>
        <taxon>Poales</taxon>
        <taxon>Poaceae</taxon>
        <taxon>BOP clade</taxon>
        <taxon>Oryzoideae</taxon>
        <taxon>Oryzeae</taxon>
        <taxon>Oryzinae</taxon>
        <taxon>Leersia</taxon>
    </lineage>
</organism>
<reference evidence="2 3" key="1">
    <citation type="submission" date="2012-08" db="EMBL/GenBank/DDBJ databases">
        <title>Oryza genome evolution.</title>
        <authorList>
            <person name="Wing R.A."/>
        </authorList>
    </citation>
    <scope>NUCLEOTIDE SEQUENCE</scope>
</reference>
<dbReference type="eggNOG" id="KOG2039">
    <property type="taxonomic scope" value="Eukaryota"/>
</dbReference>
<feature type="domain" description="TNase-like" evidence="1">
    <location>
        <begin position="386"/>
        <end position="445"/>
    </location>
</feature>
<dbReference type="Pfam" id="PF00565">
    <property type="entry name" value="SNase"/>
    <property type="match status" value="1"/>
</dbReference>
<proteinExistence type="predicted"/>
<accession>A0A0D9VDS2</accession>
<dbReference type="InterPro" id="IPR035437">
    <property type="entry name" value="SNase_OB-fold_sf"/>
</dbReference>
<protein>
    <recommendedName>
        <fullName evidence="1">TNase-like domain-containing protein</fullName>
    </recommendedName>
</protein>
<sequence length="534" mass="58315">MPVNSMGANGLRVRFQAILVMCILVHKPFLPCTIAIGSGGKALELLMAEREMHHQGHLDVLATGKSTRSPAASKLREKETPVNLMGTHGLHHRIRLQAILVMCLLCHLPFLPCMLATGSEGKALELLMDREMHHQGHLDPLATSKLTRSRRILQSSSSPRVPASVDLFMVTNGAAPVTATTTGWRRGRVKAVPSGDTVEIMKITTIEMPLEVKSLTLSTVYFGEENIACLLVAVDLAKVKEQGQKGGLSPYVAELLRLEGLPRTRALDPIAIEELIGDLPPSTTGDGRSFDAKGFIAENKGKSLEAFVEHVRDRSIICVHLIASSFFVQIYVASLQAPSMGRRTIPNAKARAIGNGKASEEASATSALTAAQKLVASPDIYSNIPPKIFGEEAKHFTEIRVLNRLVRIVLEGADNLNNIVGSVYYSDGDVEKDLALEQVQNGLVNQFSTKKITRKVIEVVNGYCIVIADDADPSAERQVNLSSIRPPKLERSAEENKSSKQFAHVAKEFLRTRLIGKQVNVSMEYSRRINKDDG</sequence>
<reference evidence="3" key="2">
    <citation type="submission" date="2013-12" db="EMBL/GenBank/DDBJ databases">
        <authorList>
            <person name="Yu Y."/>
            <person name="Lee S."/>
            <person name="de Baynast K."/>
            <person name="Wissotski M."/>
            <person name="Liu L."/>
            <person name="Talag J."/>
            <person name="Goicoechea J."/>
            <person name="Angelova A."/>
            <person name="Jetty R."/>
            <person name="Kudrna D."/>
            <person name="Golser W."/>
            <person name="Rivera L."/>
            <person name="Zhang J."/>
            <person name="Wing R."/>
        </authorList>
    </citation>
    <scope>NUCLEOTIDE SEQUENCE</scope>
</reference>
<dbReference type="PANTHER" id="PTHR12302:SF10">
    <property type="entry name" value="RIBONUCLEASE"/>
    <property type="match status" value="1"/>
</dbReference>
<dbReference type="Gene3D" id="2.40.50.90">
    <property type="match status" value="2"/>
</dbReference>
<dbReference type="SUPFAM" id="SSF50199">
    <property type="entry name" value="Staphylococcal nuclease"/>
    <property type="match status" value="2"/>
</dbReference>
<reference evidence="2" key="3">
    <citation type="submission" date="2015-04" db="UniProtKB">
        <authorList>
            <consortium name="EnsemblPlants"/>
        </authorList>
    </citation>
    <scope>IDENTIFICATION</scope>
</reference>
<dbReference type="PANTHER" id="PTHR12302">
    <property type="entry name" value="EBNA2 BINDING PROTEIN P100"/>
    <property type="match status" value="1"/>
</dbReference>
<dbReference type="GO" id="GO:0004518">
    <property type="term" value="F:nuclease activity"/>
    <property type="evidence" value="ECO:0007669"/>
    <property type="project" value="TreeGrafter"/>
</dbReference>
<dbReference type="GO" id="GO:0006402">
    <property type="term" value="P:mRNA catabolic process"/>
    <property type="evidence" value="ECO:0007669"/>
    <property type="project" value="TreeGrafter"/>
</dbReference>
<evidence type="ECO:0000259" key="1">
    <source>
        <dbReference type="Pfam" id="PF00565"/>
    </source>
</evidence>
<dbReference type="GO" id="GO:0005634">
    <property type="term" value="C:nucleus"/>
    <property type="evidence" value="ECO:0007669"/>
    <property type="project" value="TreeGrafter"/>
</dbReference>
<name>A0A0D9VDS2_9ORYZ</name>
<dbReference type="STRING" id="77586.A0A0D9VDS2"/>
<dbReference type="InterPro" id="IPR016071">
    <property type="entry name" value="Staphylococal_nuclease_OB-fold"/>
</dbReference>
<dbReference type="AlphaFoldDB" id="A0A0D9VDS2"/>
<evidence type="ECO:0000313" key="3">
    <source>
        <dbReference type="Proteomes" id="UP000032180"/>
    </source>
</evidence>
<evidence type="ECO:0000313" key="2">
    <source>
        <dbReference type="EnsemblPlants" id="LPERR02G07530.1"/>
    </source>
</evidence>